<protein>
    <submittedName>
        <fullName evidence="2">Uncharacterized protein</fullName>
    </submittedName>
</protein>
<reference evidence="2 3" key="1">
    <citation type="journal article" date="1998" name="Science">
        <title>Genome sequence of the nematode C. elegans: a platform for investigating biology.</title>
        <authorList>
            <consortium name="The C. elegans sequencing consortium"/>
            <person name="Sulson J.E."/>
            <person name="Waterston R."/>
        </authorList>
    </citation>
    <scope>NUCLEOTIDE SEQUENCE [LARGE SCALE GENOMIC DNA]</scope>
    <source>
        <strain evidence="2 3">Bristol N2</strain>
    </source>
</reference>
<evidence type="ECO:0000313" key="4">
    <source>
        <dbReference type="WormBase" id="Y55B1AR.4"/>
    </source>
</evidence>
<evidence type="ECO:0000313" key="2">
    <source>
        <dbReference type="EMBL" id="CCD73855.1"/>
    </source>
</evidence>
<keyword evidence="3" id="KW-1185">Reference proteome</keyword>
<proteinExistence type="predicted"/>
<feature type="compositionally biased region" description="Acidic residues" evidence="1">
    <location>
        <begin position="75"/>
        <end position="86"/>
    </location>
</feature>
<dbReference type="Proteomes" id="UP000001940">
    <property type="component" value="Chromosome III"/>
</dbReference>
<evidence type="ECO:0000313" key="3">
    <source>
        <dbReference type="Proteomes" id="UP000001940"/>
    </source>
</evidence>
<dbReference type="GeneID" id="190300"/>
<dbReference type="CTD" id="190300"/>
<dbReference type="AlphaFoldDB" id="Q9N382"/>
<dbReference type="STRING" id="6239.Y55B1AR.4.1"/>
<name>Q9N382_CAEEL</name>
<dbReference type="EMBL" id="BX284603">
    <property type="protein sequence ID" value="CCD73855.1"/>
    <property type="molecule type" value="Genomic_DNA"/>
</dbReference>
<dbReference type="KEGG" id="cel:CELE_Y55B1AR.4"/>
<evidence type="ECO:0000256" key="1">
    <source>
        <dbReference type="SAM" id="MobiDB-lite"/>
    </source>
</evidence>
<dbReference type="HOGENOM" id="CLU_824485_0_0_1"/>
<sequence length="337" mass="38224">MPVKKESNAELDLDWRCRDGSSLVASLQPKPDPQKTGNYRKAKVSTTVSIPTAKATGNAPKYLPPHLRNRQESENKEEDDESECNSDTEKHSVISDQFSDSVDETSVKKIRIHWRGRRWTRGIECIGVQVDSQITRYSKLDDKCVRKSNSGRETTQTGCISDFAFAEVARLLKTPEIELELFAVDVPPFIQGEPRESYFNAMEKTFNLENVTRVNAKRVRLIGLTISEMEAVLKWVSVENLVVIRVYSGKNSIDERGAIVIQNMLSIFPQLQVGSFHMIVSNPLGVAKTFDEIYSDRLVKTPIILKGLDEEPKFNMKITSCDIQVRRESKKKKVTQI</sequence>
<organism evidence="2 3">
    <name type="scientific">Caenorhabditis elegans</name>
    <dbReference type="NCBI Taxonomy" id="6239"/>
    <lineage>
        <taxon>Eukaryota</taxon>
        <taxon>Metazoa</taxon>
        <taxon>Ecdysozoa</taxon>
        <taxon>Nematoda</taxon>
        <taxon>Chromadorea</taxon>
        <taxon>Rhabditida</taxon>
        <taxon>Rhabditina</taxon>
        <taxon>Rhabditomorpha</taxon>
        <taxon>Rhabditoidea</taxon>
        <taxon>Rhabditidae</taxon>
        <taxon>Peloderinae</taxon>
        <taxon>Caenorhabditis</taxon>
    </lineage>
</organism>
<dbReference type="AGR" id="WB:WBGene00021908"/>
<dbReference type="WormBase" id="Y55B1AR.4">
    <property type="protein sequence ID" value="CE22490"/>
    <property type="gene ID" value="WBGene00021908"/>
</dbReference>
<dbReference type="InParanoid" id="Q9N382"/>
<feature type="region of interest" description="Disordered" evidence="1">
    <location>
        <begin position="23"/>
        <end position="96"/>
    </location>
</feature>
<accession>Q9N382</accession>
<dbReference type="UCSC" id="Y55B1AR.4">
    <property type="organism name" value="c. elegans"/>
</dbReference>
<gene>
    <name evidence="2" type="ORF">CELE_Y55B1AR.4</name>
    <name evidence="2 4" type="ORF">Y55B1AR.4</name>
</gene>
<dbReference type="Bgee" id="WBGene00021908">
    <property type="expression patterns" value="Expressed in adult organism and 2 other cell types or tissues"/>
</dbReference>
<dbReference type="RefSeq" id="NP_497217.1">
    <property type="nucleotide sequence ID" value="NM_064816.4"/>
</dbReference>
<dbReference type="PaxDb" id="6239-Y55B1AR.4"/>